<organism evidence="2 3">
    <name type="scientific">Rhizopus azygosporus</name>
    <name type="common">Rhizopus microsporus var. azygosporus</name>
    <dbReference type="NCBI Taxonomy" id="86630"/>
    <lineage>
        <taxon>Eukaryota</taxon>
        <taxon>Fungi</taxon>
        <taxon>Fungi incertae sedis</taxon>
        <taxon>Mucoromycota</taxon>
        <taxon>Mucoromycotina</taxon>
        <taxon>Mucoromycetes</taxon>
        <taxon>Mucorales</taxon>
        <taxon>Mucorineae</taxon>
        <taxon>Rhizopodaceae</taxon>
        <taxon>Rhizopus</taxon>
    </lineage>
</organism>
<feature type="compositionally biased region" description="Low complexity" evidence="1">
    <location>
        <begin position="33"/>
        <end position="51"/>
    </location>
</feature>
<proteinExistence type="predicted"/>
<accession>A0A367KE38</accession>
<sequence>MYLKKVSTKLLNLQRTLLPEQTNQTKCRQRQENQTNTPNTKQNNQSNTPNTIMEQPEQQDFFYGQANDDCRTQLLVQHYEDSLSRVDLKLRHRRLSVDFSETSGGPPTWCE</sequence>
<dbReference type="EMBL" id="PJQL01000058">
    <property type="protein sequence ID" value="RCI00476.1"/>
    <property type="molecule type" value="Genomic_DNA"/>
</dbReference>
<feature type="region of interest" description="Disordered" evidence="1">
    <location>
        <begin position="20"/>
        <end position="55"/>
    </location>
</feature>
<dbReference type="AlphaFoldDB" id="A0A367KE38"/>
<gene>
    <name evidence="2" type="ORF">CU097_012523</name>
</gene>
<keyword evidence="3" id="KW-1185">Reference proteome</keyword>
<evidence type="ECO:0000313" key="3">
    <source>
        <dbReference type="Proteomes" id="UP000252139"/>
    </source>
</evidence>
<reference evidence="2 3" key="1">
    <citation type="journal article" date="2018" name="G3 (Bethesda)">
        <title>Phylogenetic and Phylogenomic Definition of Rhizopus Species.</title>
        <authorList>
            <person name="Gryganskyi A.P."/>
            <person name="Golan J."/>
            <person name="Dolatabadi S."/>
            <person name="Mondo S."/>
            <person name="Robb S."/>
            <person name="Idnurm A."/>
            <person name="Muszewska A."/>
            <person name="Steczkiewicz K."/>
            <person name="Masonjones S."/>
            <person name="Liao H.L."/>
            <person name="Gajdeczka M.T."/>
            <person name="Anike F."/>
            <person name="Vuek A."/>
            <person name="Anishchenko I.M."/>
            <person name="Voigt K."/>
            <person name="de Hoog G.S."/>
            <person name="Smith M.E."/>
            <person name="Heitman J."/>
            <person name="Vilgalys R."/>
            <person name="Stajich J.E."/>
        </authorList>
    </citation>
    <scope>NUCLEOTIDE SEQUENCE [LARGE SCALE GENOMIC DNA]</scope>
    <source>
        <strain evidence="2 3">CBS 357.93</strain>
    </source>
</reference>
<comment type="caution">
    <text evidence="2">The sequence shown here is derived from an EMBL/GenBank/DDBJ whole genome shotgun (WGS) entry which is preliminary data.</text>
</comment>
<protein>
    <submittedName>
        <fullName evidence="2">Uncharacterized protein</fullName>
    </submittedName>
</protein>
<evidence type="ECO:0000313" key="2">
    <source>
        <dbReference type="EMBL" id="RCI00476.1"/>
    </source>
</evidence>
<name>A0A367KE38_RHIAZ</name>
<evidence type="ECO:0000256" key="1">
    <source>
        <dbReference type="SAM" id="MobiDB-lite"/>
    </source>
</evidence>
<dbReference type="Proteomes" id="UP000252139">
    <property type="component" value="Unassembled WGS sequence"/>
</dbReference>